<dbReference type="EMBL" id="JADWDC010000006">
    <property type="protein sequence ID" value="MCC0176134.1"/>
    <property type="molecule type" value="Genomic_DNA"/>
</dbReference>
<dbReference type="Gene3D" id="3.90.550.10">
    <property type="entry name" value="Spore Coat Polysaccharide Biosynthesis Protein SpsA, Chain A"/>
    <property type="match status" value="2"/>
</dbReference>
<dbReference type="PANTHER" id="PTHR43179">
    <property type="entry name" value="RHAMNOSYLTRANSFERASE WBBL"/>
    <property type="match status" value="1"/>
</dbReference>
<dbReference type="Pfam" id="PF00535">
    <property type="entry name" value="Glycos_transf_2"/>
    <property type="match status" value="2"/>
</dbReference>
<proteinExistence type="predicted"/>
<dbReference type="CDD" id="cd04186">
    <property type="entry name" value="GT_2_like_c"/>
    <property type="match status" value="1"/>
</dbReference>
<accession>A0A964BMD4</accession>
<dbReference type="AlphaFoldDB" id="A0A964BMD4"/>
<organism evidence="2 3">
    <name type="scientific">Waterburya agarophytonicola KI4</name>
    <dbReference type="NCBI Taxonomy" id="2874699"/>
    <lineage>
        <taxon>Bacteria</taxon>
        <taxon>Bacillati</taxon>
        <taxon>Cyanobacteriota</taxon>
        <taxon>Cyanophyceae</taxon>
        <taxon>Pleurocapsales</taxon>
        <taxon>Hyellaceae</taxon>
        <taxon>Waterburya</taxon>
        <taxon>Waterburya agarophytonicola</taxon>
    </lineage>
</organism>
<feature type="domain" description="Glycosyltransferase 2-like" evidence="1">
    <location>
        <begin position="105"/>
        <end position="265"/>
    </location>
</feature>
<dbReference type="InterPro" id="IPR001173">
    <property type="entry name" value="Glyco_trans_2-like"/>
</dbReference>
<sequence length="633" mass="72487">MQADQYKLLIVAMETSKFWKLRKWWLNLKQKNKIATRDLLYQNYLVSRNSPPVVENIPDAKTKSSGIVADTPEYQQWLDRNYPQAKELKKIKLNCTTLPYRPLISIIVPIYNADENFLRQAIASVIEQAYDCWELCLADDCSTKPHVKEILAEYAQQDERIKVVYRSENGHICRASNSALEIATGEYIALLDHDDLLAPHALAKVVELLNQHPEADFIYSDEDKVNEENIHSGHFFKPDWCPDSLLSRMYTCHLGVYRRSLVNQVGNFRVGFEGSQDYDLVLRLSEKTDKIFHIPDILYHWRIHLESTAADSDAKPYAANAAQKALSEAIARRKEPGEVLLNPDFPGVYTVRYQIENPQLVSIIIPTKDLADVLDVCLKSIFSQTTYPNYEIILIDNGSTEAKTHECFAYWQQQQPERFKCYPYDVPFNYSQINNYAVTKAQGKYLLFLNNDTEVLTPDWLEAMVEQAQRASIGAVGSLLLYPDDTVQHGGVILGIGGVAGHSHKHFRVTQAGYVSQIVSTNNYSAVTAACMMCRREVFEEIGGFEEKLAIAFNDVDFCLKIIARGYRNIYLPHVALYHYESKSRGHEDTPEKQTRFAQEVGYMRQKWQEICSADPCYNPNLSKNHEDYSLNI</sequence>
<protein>
    <submittedName>
        <fullName evidence="2">Glycosyltransferase family 2 protein</fullName>
    </submittedName>
</protein>
<keyword evidence="3" id="KW-1185">Reference proteome</keyword>
<dbReference type="SUPFAM" id="SSF53448">
    <property type="entry name" value="Nucleotide-diphospho-sugar transferases"/>
    <property type="match status" value="2"/>
</dbReference>
<dbReference type="PANTHER" id="PTHR43179:SF7">
    <property type="entry name" value="RHAMNOSYLTRANSFERASE WBBL"/>
    <property type="match status" value="1"/>
</dbReference>
<dbReference type="CDD" id="cd04184">
    <property type="entry name" value="GT2_RfbC_Mx_like"/>
    <property type="match status" value="1"/>
</dbReference>
<dbReference type="InterPro" id="IPR029044">
    <property type="entry name" value="Nucleotide-diphossugar_trans"/>
</dbReference>
<name>A0A964BMD4_9CYAN</name>
<evidence type="ECO:0000259" key="1">
    <source>
        <dbReference type="Pfam" id="PF00535"/>
    </source>
</evidence>
<evidence type="ECO:0000313" key="2">
    <source>
        <dbReference type="EMBL" id="MCC0176134.1"/>
    </source>
</evidence>
<gene>
    <name evidence="2" type="ORF">I4641_03955</name>
</gene>
<comment type="caution">
    <text evidence="2">The sequence shown here is derived from an EMBL/GenBank/DDBJ whole genome shotgun (WGS) entry which is preliminary data.</text>
</comment>
<reference evidence="2" key="1">
    <citation type="journal article" date="2021" name="Antonie Van Leeuwenhoek">
        <title>Draft genome and description of Waterburya agarophytonicola gen. nov. sp. nov. (Pleurocapsales, Cyanobacteria): a seaweed symbiont.</title>
        <authorList>
            <person name="Bonthond G."/>
            <person name="Shalygin S."/>
            <person name="Bayer T."/>
            <person name="Weinberger F."/>
        </authorList>
    </citation>
    <scope>NUCLEOTIDE SEQUENCE</scope>
    <source>
        <strain evidence="2">KI4</strain>
    </source>
</reference>
<feature type="domain" description="Glycosyltransferase 2-like" evidence="1">
    <location>
        <begin position="362"/>
        <end position="543"/>
    </location>
</feature>
<dbReference type="GO" id="GO:0016757">
    <property type="term" value="F:glycosyltransferase activity"/>
    <property type="evidence" value="ECO:0007669"/>
    <property type="project" value="UniProtKB-KW"/>
</dbReference>
<dbReference type="Proteomes" id="UP000729733">
    <property type="component" value="Unassembled WGS sequence"/>
</dbReference>
<evidence type="ECO:0000313" key="3">
    <source>
        <dbReference type="Proteomes" id="UP000729733"/>
    </source>
</evidence>